<dbReference type="PRINTS" id="PR00420">
    <property type="entry name" value="RNGMNOXGNASE"/>
</dbReference>
<evidence type="ECO:0000259" key="7">
    <source>
        <dbReference type="Pfam" id="PF01494"/>
    </source>
</evidence>
<evidence type="ECO:0000256" key="5">
    <source>
        <dbReference type="ARBA" id="ARBA00023033"/>
    </source>
</evidence>
<dbReference type="InterPro" id="IPR036188">
    <property type="entry name" value="FAD/NAD-bd_sf"/>
</dbReference>
<dbReference type="SUPFAM" id="SSF54373">
    <property type="entry name" value="FAD-linked reductases, C-terminal domain"/>
    <property type="match status" value="1"/>
</dbReference>
<keyword evidence="2" id="KW-0285">Flavoprotein</keyword>
<proteinExistence type="inferred from homology"/>
<comment type="caution">
    <text evidence="8">The sequence shown here is derived from an EMBL/GenBank/DDBJ whole genome shotgun (WGS) entry which is preliminary data.</text>
</comment>
<reference evidence="8" key="1">
    <citation type="submission" date="2022-11" db="EMBL/GenBank/DDBJ databases">
        <title>Chromosomal genome sequence assembly and mating type (MAT) locus characterization of the leprose asexual lichenized fungus Lepraria neglecta (Nyl.) Erichsen.</title>
        <authorList>
            <person name="Allen J.L."/>
            <person name="Pfeffer B."/>
        </authorList>
    </citation>
    <scope>NUCLEOTIDE SEQUENCE</scope>
    <source>
        <strain evidence="8">Allen 5258</strain>
    </source>
</reference>
<feature type="domain" description="FAD-binding" evidence="7">
    <location>
        <begin position="17"/>
        <end position="372"/>
    </location>
</feature>
<dbReference type="Pfam" id="PF01494">
    <property type="entry name" value="FAD_binding_3"/>
    <property type="match status" value="1"/>
</dbReference>
<name>A0AAD9ZDS9_9LECA</name>
<keyword evidence="3" id="KW-0274">FAD</keyword>
<evidence type="ECO:0000256" key="2">
    <source>
        <dbReference type="ARBA" id="ARBA00022630"/>
    </source>
</evidence>
<organism evidence="8 9">
    <name type="scientific">Lepraria neglecta</name>
    <dbReference type="NCBI Taxonomy" id="209136"/>
    <lineage>
        <taxon>Eukaryota</taxon>
        <taxon>Fungi</taxon>
        <taxon>Dikarya</taxon>
        <taxon>Ascomycota</taxon>
        <taxon>Pezizomycotina</taxon>
        <taxon>Lecanoromycetes</taxon>
        <taxon>OSLEUM clade</taxon>
        <taxon>Lecanoromycetidae</taxon>
        <taxon>Lecanorales</taxon>
        <taxon>Lecanorineae</taxon>
        <taxon>Stereocaulaceae</taxon>
        <taxon>Lepraria</taxon>
    </lineage>
</organism>
<dbReference type="AlphaFoldDB" id="A0AAD9ZDS9"/>
<dbReference type="InterPro" id="IPR002938">
    <property type="entry name" value="FAD-bd"/>
</dbReference>
<accession>A0AAD9ZDS9</accession>
<evidence type="ECO:0000256" key="3">
    <source>
        <dbReference type="ARBA" id="ARBA00022827"/>
    </source>
</evidence>
<evidence type="ECO:0000256" key="1">
    <source>
        <dbReference type="ARBA" id="ARBA00007992"/>
    </source>
</evidence>
<protein>
    <recommendedName>
        <fullName evidence="7">FAD-binding domain-containing protein</fullName>
    </recommendedName>
</protein>
<evidence type="ECO:0000313" key="9">
    <source>
        <dbReference type="Proteomes" id="UP001276659"/>
    </source>
</evidence>
<evidence type="ECO:0000313" key="8">
    <source>
        <dbReference type="EMBL" id="KAK3174537.1"/>
    </source>
</evidence>
<evidence type="ECO:0000256" key="4">
    <source>
        <dbReference type="ARBA" id="ARBA00023002"/>
    </source>
</evidence>
<dbReference type="EMBL" id="JASNWA010000006">
    <property type="protein sequence ID" value="KAK3174537.1"/>
    <property type="molecule type" value="Genomic_DNA"/>
</dbReference>
<dbReference type="GO" id="GO:0004497">
    <property type="term" value="F:monooxygenase activity"/>
    <property type="evidence" value="ECO:0007669"/>
    <property type="project" value="UniProtKB-KW"/>
</dbReference>
<sequence length="439" mass="49091">MAIQYEQNSNTENPSFNVLVIGAGLAGLATAISIQQAGHQVTVLERMPEIREIGAGIQVSPNGTRLLRDWGILEAVQSHAFQPQKTFLRSYRGGPPLAAQRMDMPSIEHDTAPYVLLHRADLHRVLRERAESLGAKITLNAVIESMHIDTAKPSVRLQDGRVFEADVILGADGERSICRDKLLGREDFPKNTNNLVYRFTVPASEVRQHKDLIELVDPPNVNLWMGPRSHVVSYVVKKDGLLNVALMLPQEPQDKTEYGVQPAAIEELREVFTHWDEKFGALLNMAQQSAKWTLLHADGLEKWTHEKGRFALIGDSAHAMMPCLAQGASQCFEDAAVLGTLFGAIQRPEQLDDVLSLYERLRKPRAMEVRRRSSQAMGELSMPDGPEQEGRDNELSSSTPCEVFPVSLMDPSFQNWLWGYNASEEAMNVWKEHSREVVA</sequence>
<keyword evidence="4" id="KW-0560">Oxidoreductase</keyword>
<dbReference type="Proteomes" id="UP001276659">
    <property type="component" value="Unassembled WGS sequence"/>
</dbReference>
<dbReference type="PANTHER" id="PTHR13789">
    <property type="entry name" value="MONOOXYGENASE"/>
    <property type="match status" value="1"/>
</dbReference>
<dbReference type="Gene3D" id="3.50.50.60">
    <property type="entry name" value="FAD/NAD(P)-binding domain"/>
    <property type="match status" value="1"/>
</dbReference>
<dbReference type="GO" id="GO:0071949">
    <property type="term" value="F:FAD binding"/>
    <property type="evidence" value="ECO:0007669"/>
    <property type="project" value="InterPro"/>
</dbReference>
<keyword evidence="5" id="KW-0503">Monooxygenase</keyword>
<evidence type="ECO:0000256" key="6">
    <source>
        <dbReference type="SAM" id="MobiDB-lite"/>
    </source>
</evidence>
<gene>
    <name evidence="8" type="ORF">OEA41_001783</name>
</gene>
<dbReference type="SUPFAM" id="SSF51905">
    <property type="entry name" value="FAD/NAD(P)-binding domain"/>
    <property type="match status" value="1"/>
</dbReference>
<keyword evidence="9" id="KW-1185">Reference proteome</keyword>
<dbReference type="InterPro" id="IPR050493">
    <property type="entry name" value="FAD-dep_Monooxygenase_BioMet"/>
</dbReference>
<feature type="region of interest" description="Disordered" evidence="6">
    <location>
        <begin position="369"/>
        <end position="399"/>
    </location>
</feature>
<comment type="similarity">
    <text evidence="1">Belongs to the paxM FAD-dependent monooxygenase family.</text>
</comment>
<dbReference type="PANTHER" id="PTHR13789:SF238">
    <property type="entry name" value="PUTATIVE (AFU_ORTHOLOGUE AFUA_2G01680)-RELATED"/>
    <property type="match status" value="1"/>
</dbReference>